<organism evidence="1 2">
    <name type="scientific">Jeotgalibacillus soli</name>
    <dbReference type="NCBI Taxonomy" id="889306"/>
    <lineage>
        <taxon>Bacteria</taxon>
        <taxon>Bacillati</taxon>
        <taxon>Bacillota</taxon>
        <taxon>Bacilli</taxon>
        <taxon>Bacillales</taxon>
        <taxon>Caryophanaceae</taxon>
        <taxon>Jeotgalibacillus</taxon>
    </lineage>
</organism>
<comment type="caution">
    <text evidence="1">The sequence shown here is derived from an EMBL/GenBank/DDBJ whole genome shotgun (WGS) entry which is preliminary data.</text>
</comment>
<dbReference type="EMBL" id="JXRP01000018">
    <property type="protein sequence ID" value="KIL45179.1"/>
    <property type="molecule type" value="Genomic_DNA"/>
</dbReference>
<sequence length="56" mass="6169">MSVFKAGLLVYKEEDPALNLNDHFVTESEFDEIQIGMSAAAMKASIKAGWHNGEQV</sequence>
<name>A0A0C2RTW1_9BACL</name>
<dbReference type="Proteomes" id="UP000031938">
    <property type="component" value="Unassembled WGS sequence"/>
</dbReference>
<proteinExistence type="predicted"/>
<keyword evidence="2" id="KW-1185">Reference proteome</keyword>
<dbReference type="AlphaFoldDB" id="A0A0C2RTW1"/>
<gene>
    <name evidence="1" type="ORF">KP78_27230</name>
</gene>
<protein>
    <submittedName>
        <fullName evidence="1">Uncharacterized protein</fullName>
    </submittedName>
</protein>
<evidence type="ECO:0000313" key="1">
    <source>
        <dbReference type="EMBL" id="KIL45179.1"/>
    </source>
</evidence>
<evidence type="ECO:0000313" key="2">
    <source>
        <dbReference type="Proteomes" id="UP000031938"/>
    </source>
</evidence>
<dbReference type="PATRIC" id="fig|889306.3.peg.2736"/>
<accession>A0A0C2RTW1</accession>
<reference evidence="1 2" key="1">
    <citation type="submission" date="2015-01" db="EMBL/GenBank/DDBJ databases">
        <title>Genome sequencing of Jeotgalibacillus soli.</title>
        <authorList>
            <person name="Goh K.M."/>
            <person name="Chan K.-G."/>
            <person name="Yaakop A.S."/>
            <person name="Ee R."/>
            <person name="Gan H.M."/>
            <person name="Chan C.S."/>
        </authorList>
    </citation>
    <scope>NUCLEOTIDE SEQUENCE [LARGE SCALE GENOMIC DNA]</scope>
    <source>
        <strain evidence="1 2">P9</strain>
    </source>
</reference>